<dbReference type="Gene3D" id="2.40.10.220">
    <property type="entry name" value="predicted glycosyltransferase like domains"/>
    <property type="match status" value="1"/>
</dbReference>
<proteinExistence type="predicted"/>
<gene>
    <name evidence="2" type="ORF">J2X05_002054</name>
</gene>
<evidence type="ECO:0000313" key="2">
    <source>
        <dbReference type="EMBL" id="MDR7090032.1"/>
    </source>
</evidence>
<comment type="caution">
    <text evidence="2">The sequence shown here is derived from an EMBL/GenBank/DDBJ whole genome shotgun (WGS) entry which is preliminary data.</text>
</comment>
<protein>
    <recommendedName>
        <fullName evidence="1">PilZ domain-containing protein</fullName>
    </recommendedName>
</protein>
<organism evidence="2 3">
    <name type="scientific">Cellvibrio fibrivorans</name>
    <dbReference type="NCBI Taxonomy" id="126350"/>
    <lineage>
        <taxon>Bacteria</taxon>
        <taxon>Pseudomonadati</taxon>
        <taxon>Pseudomonadota</taxon>
        <taxon>Gammaproteobacteria</taxon>
        <taxon>Cellvibrionales</taxon>
        <taxon>Cellvibrionaceae</taxon>
        <taxon>Cellvibrio</taxon>
    </lineage>
</organism>
<reference evidence="2 3" key="1">
    <citation type="submission" date="2023-07" db="EMBL/GenBank/DDBJ databases">
        <title>Sorghum-associated microbial communities from plants grown in Nebraska, USA.</title>
        <authorList>
            <person name="Schachtman D."/>
        </authorList>
    </citation>
    <scope>NUCLEOTIDE SEQUENCE [LARGE SCALE GENOMIC DNA]</scope>
    <source>
        <strain evidence="2 3">BE190</strain>
    </source>
</reference>
<dbReference type="Pfam" id="PF07238">
    <property type="entry name" value="PilZ"/>
    <property type="match status" value="1"/>
</dbReference>
<dbReference type="InterPro" id="IPR009875">
    <property type="entry name" value="PilZ_domain"/>
</dbReference>
<dbReference type="SUPFAM" id="SSF141371">
    <property type="entry name" value="PilZ domain-like"/>
    <property type="match status" value="1"/>
</dbReference>
<keyword evidence="3" id="KW-1185">Reference proteome</keyword>
<dbReference type="RefSeq" id="WP_310072025.1">
    <property type="nucleotide sequence ID" value="NZ_JAVDVX010000003.1"/>
</dbReference>
<dbReference type="EMBL" id="JAVDVX010000003">
    <property type="protein sequence ID" value="MDR7090032.1"/>
    <property type="molecule type" value="Genomic_DNA"/>
</dbReference>
<sequence length="102" mass="10849">MGINDKPYSEKRDFIRMKIGAPLNAKLAASSDIIEGLCLDLSGGGLQVETKKSLEVGTEAEVEVSSDHGHSPTLKAKTRVARVTTNEAGGYVIGLEILQILP</sequence>
<name>A0ABU1UXX2_9GAMM</name>
<feature type="domain" description="PilZ" evidence="1">
    <location>
        <begin position="10"/>
        <end position="100"/>
    </location>
</feature>
<evidence type="ECO:0000259" key="1">
    <source>
        <dbReference type="Pfam" id="PF07238"/>
    </source>
</evidence>
<dbReference type="Proteomes" id="UP001253595">
    <property type="component" value="Unassembled WGS sequence"/>
</dbReference>
<evidence type="ECO:0000313" key="3">
    <source>
        <dbReference type="Proteomes" id="UP001253595"/>
    </source>
</evidence>
<accession>A0ABU1UXX2</accession>